<evidence type="ECO:0000256" key="3">
    <source>
        <dbReference type="ARBA" id="ARBA00022679"/>
    </source>
</evidence>
<dbReference type="Gene3D" id="3.40.1280.10">
    <property type="match status" value="1"/>
</dbReference>
<dbReference type="GO" id="GO:0003723">
    <property type="term" value="F:RNA binding"/>
    <property type="evidence" value="ECO:0007669"/>
    <property type="project" value="InterPro"/>
</dbReference>
<comment type="similarity">
    <text evidence="1">Belongs to the class IV-like SAM-binding methyltransferase superfamily. RNA methyltransferase TrmH family.</text>
</comment>
<keyword evidence="3" id="KW-0808">Transferase</keyword>
<protein>
    <submittedName>
        <fullName evidence="6">RNA methyltransferase</fullName>
    </submittedName>
</protein>
<feature type="domain" description="tRNA/rRNA methyltransferase SpoU type" evidence="5">
    <location>
        <begin position="8"/>
        <end position="139"/>
    </location>
</feature>
<comment type="caution">
    <text evidence="6">The sequence shown here is derived from an EMBL/GenBank/DDBJ whole genome shotgun (WGS) entry which is preliminary data.</text>
</comment>
<dbReference type="InterPro" id="IPR001537">
    <property type="entry name" value="SpoU_MeTrfase"/>
</dbReference>
<dbReference type="CDD" id="cd18098">
    <property type="entry name" value="SpoU-like"/>
    <property type="match status" value="1"/>
</dbReference>
<dbReference type="GO" id="GO:0002128">
    <property type="term" value="P:tRNA nucleoside ribose methylation"/>
    <property type="evidence" value="ECO:0007669"/>
    <property type="project" value="TreeGrafter"/>
</dbReference>
<dbReference type="PANTHER" id="PTHR42786">
    <property type="entry name" value="TRNA/RRNA METHYLTRANSFERASE"/>
    <property type="match status" value="1"/>
</dbReference>
<evidence type="ECO:0000313" key="6">
    <source>
        <dbReference type="EMBL" id="MBK7424167.1"/>
    </source>
</evidence>
<keyword evidence="2 6" id="KW-0489">Methyltransferase</keyword>
<name>A0A9D7FEH7_9RHOO</name>
<reference evidence="6" key="1">
    <citation type="submission" date="2020-10" db="EMBL/GenBank/DDBJ databases">
        <title>Connecting structure to function with the recovery of over 1000 high-quality activated sludge metagenome-assembled genomes encoding full-length rRNA genes using long-read sequencing.</title>
        <authorList>
            <person name="Singleton C.M."/>
            <person name="Petriglieri F."/>
            <person name="Kristensen J.M."/>
            <person name="Kirkegaard R.H."/>
            <person name="Michaelsen T.Y."/>
            <person name="Andersen M.H."/>
            <person name="Karst S.M."/>
            <person name="Dueholm M.S."/>
            <person name="Nielsen P.H."/>
            <person name="Albertsen M."/>
        </authorList>
    </citation>
    <scope>NUCLEOTIDE SEQUENCE</scope>
    <source>
        <strain evidence="6">EsbW_18-Q3-R4-48_MAXAC.044</strain>
    </source>
</reference>
<dbReference type="PANTHER" id="PTHR42786:SF6">
    <property type="entry name" value="TRNA_RRNA METHYLTRANSFERASE SPOU TYPE DOMAIN-CONTAINING PROTEIN"/>
    <property type="match status" value="1"/>
</dbReference>
<organism evidence="6 7">
    <name type="scientific">Candidatus Propionivibrio dominans</name>
    <dbReference type="NCBI Taxonomy" id="2954373"/>
    <lineage>
        <taxon>Bacteria</taxon>
        <taxon>Pseudomonadati</taxon>
        <taxon>Pseudomonadota</taxon>
        <taxon>Betaproteobacteria</taxon>
        <taxon>Rhodocyclales</taxon>
        <taxon>Rhodocyclaceae</taxon>
        <taxon>Propionivibrio</taxon>
    </lineage>
</organism>
<dbReference type="Pfam" id="PF00588">
    <property type="entry name" value="SpoU_methylase"/>
    <property type="match status" value="1"/>
</dbReference>
<evidence type="ECO:0000259" key="5">
    <source>
        <dbReference type="Pfam" id="PF00588"/>
    </source>
</evidence>
<dbReference type="GO" id="GO:0008173">
    <property type="term" value="F:RNA methyltransferase activity"/>
    <property type="evidence" value="ECO:0007669"/>
    <property type="project" value="InterPro"/>
</dbReference>
<dbReference type="AlphaFoldDB" id="A0A9D7FEH7"/>
<accession>A0A9D7FEH7</accession>
<dbReference type="Proteomes" id="UP000886602">
    <property type="component" value="Unassembled WGS sequence"/>
</dbReference>
<dbReference type="InterPro" id="IPR029026">
    <property type="entry name" value="tRNA_m1G_MTases_N"/>
</dbReference>
<evidence type="ECO:0000256" key="1">
    <source>
        <dbReference type="ARBA" id="ARBA00007228"/>
    </source>
</evidence>
<proteinExistence type="inferred from homology"/>
<dbReference type="InterPro" id="IPR004384">
    <property type="entry name" value="RNA_MeTrfase_TrmJ/LasT"/>
</dbReference>
<dbReference type="SUPFAM" id="SSF75217">
    <property type="entry name" value="alpha/beta knot"/>
    <property type="match status" value="1"/>
</dbReference>
<evidence type="ECO:0000256" key="4">
    <source>
        <dbReference type="ARBA" id="ARBA00022691"/>
    </source>
</evidence>
<dbReference type="EMBL" id="JADJNC010000024">
    <property type="protein sequence ID" value="MBK7424167.1"/>
    <property type="molecule type" value="Genomic_DNA"/>
</dbReference>
<keyword evidence="4" id="KW-0949">S-adenosyl-L-methionine</keyword>
<evidence type="ECO:0000256" key="2">
    <source>
        <dbReference type="ARBA" id="ARBA00022603"/>
    </source>
</evidence>
<dbReference type="InterPro" id="IPR029028">
    <property type="entry name" value="Alpha/beta_knot_MTases"/>
</dbReference>
<evidence type="ECO:0000313" key="7">
    <source>
        <dbReference type="Proteomes" id="UP000886602"/>
    </source>
</evidence>
<sequence length="149" mass="16468">MSKGFCCIGLFNPKTPENVGSVLRAAGCYGVNTVFYTGVRYDRAKEFVTDTKKVHQKIPLIGIEDLKQVIPLGCTPVAIELVKGARPLPEYTHPERAFYIFGPEDGTLDKSLRAWCTDVVYIPTVGCMNLAATVNVVLYDRLAKALRLE</sequence>
<gene>
    <name evidence="6" type="ORF">IPJ48_14425</name>
</gene>
<dbReference type="GO" id="GO:0005829">
    <property type="term" value="C:cytosol"/>
    <property type="evidence" value="ECO:0007669"/>
    <property type="project" value="TreeGrafter"/>
</dbReference>